<feature type="region of interest" description="Disordered" evidence="1">
    <location>
        <begin position="151"/>
        <end position="261"/>
    </location>
</feature>
<accession>A0A5B7J4P3</accession>
<dbReference type="EMBL" id="VSRR010075966">
    <property type="protein sequence ID" value="MPC87898.1"/>
    <property type="molecule type" value="Genomic_DNA"/>
</dbReference>
<dbReference type="Proteomes" id="UP000324222">
    <property type="component" value="Unassembled WGS sequence"/>
</dbReference>
<feature type="compositionally biased region" description="Polar residues" evidence="1">
    <location>
        <begin position="173"/>
        <end position="186"/>
    </location>
</feature>
<evidence type="ECO:0000256" key="1">
    <source>
        <dbReference type="SAM" id="MobiDB-lite"/>
    </source>
</evidence>
<evidence type="ECO:0000313" key="2">
    <source>
        <dbReference type="EMBL" id="MPC87898.1"/>
    </source>
</evidence>
<reference evidence="2 3" key="1">
    <citation type="submission" date="2019-05" db="EMBL/GenBank/DDBJ databases">
        <title>Another draft genome of Portunus trituberculatus and its Hox gene families provides insights of decapod evolution.</title>
        <authorList>
            <person name="Jeong J.-H."/>
            <person name="Song I."/>
            <person name="Kim S."/>
            <person name="Choi T."/>
            <person name="Kim D."/>
            <person name="Ryu S."/>
            <person name="Kim W."/>
        </authorList>
    </citation>
    <scope>NUCLEOTIDE SEQUENCE [LARGE SCALE GENOMIC DNA]</scope>
    <source>
        <tissue evidence="2">Muscle</tissue>
    </source>
</reference>
<name>A0A5B7J4P3_PORTR</name>
<evidence type="ECO:0000313" key="3">
    <source>
        <dbReference type="Proteomes" id="UP000324222"/>
    </source>
</evidence>
<feature type="compositionally biased region" description="Low complexity" evidence="1">
    <location>
        <begin position="206"/>
        <end position="250"/>
    </location>
</feature>
<proteinExistence type="predicted"/>
<keyword evidence="3" id="KW-1185">Reference proteome</keyword>
<organism evidence="2 3">
    <name type="scientific">Portunus trituberculatus</name>
    <name type="common">Swimming crab</name>
    <name type="synonym">Neptunus trituberculatus</name>
    <dbReference type="NCBI Taxonomy" id="210409"/>
    <lineage>
        <taxon>Eukaryota</taxon>
        <taxon>Metazoa</taxon>
        <taxon>Ecdysozoa</taxon>
        <taxon>Arthropoda</taxon>
        <taxon>Crustacea</taxon>
        <taxon>Multicrustacea</taxon>
        <taxon>Malacostraca</taxon>
        <taxon>Eumalacostraca</taxon>
        <taxon>Eucarida</taxon>
        <taxon>Decapoda</taxon>
        <taxon>Pleocyemata</taxon>
        <taxon>Brachyura</taxon>
        <taxon>Eubrachyura</taxon>
        <taxon>Portunoidea</taxon>
        <taxon>Portunidae</taxon>
        <taxon>Portuninae</taxon>
        <taxon>Portunus</taxon>
    </lineage>
</organism>
<gene>
    <name evidence="2" type="ORF">E2C01_082779</name>
</gene>
<protein>
    <submittedName>
        <fullName evidence="2">Uncharacterized protein</fullName>
    </submittedName>
</protein>
<sequence length="261" mass="26977">MCCNCRGDHNASLRRCPARPRPVREPQTPGTTVGPSRVVFRPVPAPQHNAWANGAPSWSDFPALPLPAAQPSAFPPLSGTAAPSQSGAAHPPVPATWPLVPVPRRTAFYHAAVVGAEDAAPASQAGVPATLQDVVQLLLGVQAKIRDLTPQPAHKNQPQSVPASPQPQPVSATVQPATDNKPQSVPASPRPQPVSATVQPAPDNKPQSAPASPRSQPVSVPVHPSSQSAPDSQPQSVPASSRPQRVQPLAPVQPPLPPAPA</sequence>
<feature type="compositionally biased region" description="Pro residues" evidence="1">
    <location>
        <begin position="251"/>
        <end position="261"/>
    </location>
</feature>
<dbReference type="AlphaFoldDB" id="A0A5B7J4P3"/>
<comment type="caution">
    <text evidence="2">The sequence shown here is derived from an EMBL/GenBank/DDBJ whole genome shotgun (WGS) entry which is preliminary data.</text>
</comment>
<feature type="region of interest" description="Disordered" evidence="1">
    <location>
        <begin position="13"/>
        <end position="38"/>
    </location>
</feature>